<protein>
    <submittedName>
        <fullName evidence="1">Uncharacterized protein</fullName>
    </submittedName>
</protein>
<comment type="caution">
    <text evidence="1">The sequence shown here is derived from an EMBL/GenBank/DDBJ whole genome shotgun (WGS) entry which is preliminary data.</text>
</comment>
<accession>A0A2I1F127</accession>
<dbReference type="EMBL" id="LLXJ01001844">
    <property type="protein sequence ID" value="PKC00531.1"/>
    <property type="molecule type" value="Genomic_DNA"/>
</dbReference>
<evidence type="ECO:0000313" key="3">
    <source>
        <dbReference type="Proteomes" id="UP000232688"/>
    </source>
</evidence>
<proteinExistence type="predicted"/>
<evidence type="ECO:0000313" key="4">
    <source>
        <dbReference type="Proteomes" id="UP000232722"/>
    </source>
</evidence>
<dbReference type="EMBL" id="LLXH01001074">
    <property type="protein sequence ID" value="PKC60881.1"/>
    <property type="molecule type" value="Genomic_DNA"/>
</dbReference>
<reference evidence="1 4" key="2">
    <citation type="submission" date="2017-09" db="EMBL/GenBank/DDBJ databases">
        <title>Extensive intraspecific genome diversity in a model arbuscular mycorrhizal fungus.</title>
        <authorList>
            <person name="Chen E.C."/>
            <person name="Morin E."/>
            <person name="Beaudet D."/>
            <person name="Noel J."/>
            <person name="Ndikumana S."/>
            <person name="Charron P."/>
            <person name="St-Onge C."/>
            <person name="Giorgi J."/>
            <person name="Grigoriev I.V."/>
            <person name="Roux C."/>
            <person name="Martin F.M."/>
            <person name="Corradi N."/>
        </authorList>
    </citation>
    <scope>NUCLEOTIDE SEQUENCE [LARGE SCALE GENOMIC DNA]</scope>
    <source>
        <strain evidence="1 4">A5</strain>
    </source>
</reference>
<dbReference type="AlphaFoldDB" id="A0A2I1F127"/>
<reference evidence="1 4" key="1">
    <citation type="submission" date="2016-04" db="EMBL/GenBank/DDBJ databases">
        <title>Genome analyses suggest a sexual origin of heterokaryosis in a supposedly ancient asexual fungus.</title>
        <authorList>
            <person name="Ropars J."/>
            <person name="Sedzielewska K."/>
            <person name="Noel J."/>
            <person name="Charron P."/>
            <person name="Farinelli L."/>
            <person name="Marton T."/>
            <person name="Kruger M."/>
            <person name="Pelin A."/>
            <person name="Brachmann A."/>
            <person name="Corradi N."/>
        </authorList>
    </citation>
    <scope>NUCLEOTIDE SEQUENCE [LARGE SCALE GENOMIC DNA]</scope>
    <source>
        <strain evidence="1 4">A5</strain>
    </source>
</reference>
<gene>
    <name evidence="2" type="ORF">RhiirA1_467398</name>
    <name evidence="1" type="ORF">RhiirA5_428040</name>
</gene>
<organism evidence="1 4">
    <name type="scientific">Rhizophagus irregularis</name>
    <dbReference type="NCBI Taxonomy" id="588596"/>
    <lineage>
        <taxon>Eukaryota</taxon>
        <taxon>Fungi</taxon>
        <taxon>Fungi incertae sedis</taxon>
        <taxon>Mucoromycota</taxon>
        <taxon>Glomeromycotina</taxon>
        <taxon>Glomeromycetes</taxon>
        <taxon>Glomerales</taxon>
        <taxon>Glomeraceae</taxon>
        <taxon>Rhizophagus</taxon>
    </lineage>
</organism>
<dbReference type="OrthoDB" id="2444103at2759"/>
<evidence type="ECO:0000313" key="1">
    <source>
        <dbReference type="EMBL" id="PKC00531.1"/>
    </source>
</evidence>
<dbReference type="Proteomes" id="UP000232688">
    <property type="component" value="Unassembled WGS sequence"/>
</dbReference>
<reference evidence="2 3" key="3">
    <citation type="submission" date="2017-10" db="EMBL/GenBank/DDBJ databases">
        <title>Extensive intraspecific genome diversity in a model arbuscular mycorrhizal fungus.</title>
        <authorList>
            <person name="Chen E.C.H."/>
            <person name="Morin E."/>
            <person name="Baudet D."/>
            <person name="Noel J."/>
            <person name="Ndikumana S."/>
            <person name="Charron P."/>
            <person name="St-Onge C."/>
            <person name="Giorgi J."/>
            <person name="Grigoriev I.V."/>
            <person name="Roux C."/>
            <person name="Martin F.M."/>
            <person name="Corradi N."/>
        </authorList>
    </citation>
    <scope>NUCLEOTIDE SEQUENCE [LARGE SCALE GENOMIC DNA]</scope>
    <source>
        <strain evidence="2 3">A1</strain>
    </source>
</reference>
<name>A0A2I1F127_9GLOM</name>
<dbReference type="Proteomes" id="UP000232722">
    <property type="component" value="Unassembled WGS sequence"/>
</dbReference>
<dbReference type="VEuPathDB" id="FungiDB:RhiirFUN_014699"/>
<reference evidence="2 3" key="4">
    <citation type="submission" date="2017-10" db="EMBL/GenBank/DDBJ databases">
        <title>Genome analyses suggest a sexual origin of heterokaryosis in a supposedly ancient asexual fungus.</title>
        <authorList>
            <person name="Corradi N."/>
            <person name="Sedzielewska K."/>
            <person name="Noel J."/>
            <person name="Charron P."/>
            <person name="Farinelli L."/>
            <person name="Marton T."/>
            <person name="Kruger M."/>
            <person name="Pelin A."/>
            <person name="Brachmann A."/>
            <person name="Corradi N."/>
        </authorList>
    </citation>
    <scope>NUCLEOTIDE SEQUENCE [LARGE SCALE GENOMIC DNA]</scope>
    <source>
        <strain evidence="2 3">A1</strain>
    </source>
</reference>
<evidence type="ECO:0000313" key="2">
    <source>
        <dbReference type="EMBL" id="PKC60881.1"/>
    </source>
</evidence>
<sequence length="64" mass="7780">MKKREYFFLKLKCHPESYYFSRKINYSTKLNEMLEQEELSDKFVIMEDNNNDMSESLANCVIKD</sequence>
<dbReference type="VEuPathDB" id="FungiDB:RhiirA1_467398"/>